<dbReference type="AlphaFoldDB" id="A0A284SAT2"/>
<accession>A0A284SAT2</accession>
<dbReference type="Proteomes" id="UP000219338">
    <property type="component" value="Unassembled WGS sequence"/>
</dbReference>
<evidence type="ECO:0000313" key="1">
    <source>
        <dbReference type="EMBL" id="SJL18121.1"/>
    </source>
</evidence>
<keyword evidence="2" id="KW-1185">Reference proteome</keyword>
<organism evidence="1 2">
    <name type="scientific">Armillaria ostoyae</name>
    <name type="common">Armillaria root rot fungus</name>
    <dbReference type="NCBI Taxonomy" id="47428"/>
    <lineage>
        <taxon>Eukaryota</taxon>
        <taxon>Fungi</taxon>
        <taxon>Dikarya</taxon>
        <taxon>Basidiomycota</taxon>
        <taxon>Agaricomycotina</taxon>
        <taxon>Agaricomycetes</taxon>
        <taxon>Agaricomycetidae</taxon>
        <taxon>Agaricales</taxon>
        <taxon>Marasmiineae</taxon>
        <taxon>Physalacriaceae</taxon>
        <taxon>Armillaria</taxon>
    </lineage>
</organism>
<sequence length="86" mass="9509">MYCSDSKIKESRAARNDWVELRAALYGRRDRILGCSDGEADVYGEWNVSRASENTAKTLDNVVGEDYAAYAIVMAVINLLSIENGS</sequence>
<reference evidence="2" key="1">
    <citation type="journal article" date="2017" name="Nat. Ecol. Evol.">
        <title>Genome expansion and lineage-specific genetic innovations in the forest pathogenic fungi Armillaria.</title>
        <authorList>
            <person name="Sipos G."/>
            <person name="Prasanna A.N."/>
            <person name="Walter M.C."/>
            <person name="O'Connor E."/>
            <person name="Balint B."/>
            <person name="Krizsan K."/>
            <person name="Kiss B."/>
            <person name="Hess J."/>
            <person name="Varga T."/>
            <person name="Slot J."/>
            <person name="Riley R."/>
            <person name="Boka B."/>
            <person name="Rigling D."/>
            <person name="Barry K."/>
            <person name="Lee J."/>
            <person name="Mihaltcheva S."/>
            <person name="LaButti K."/>
            <person name="Lipzen A."/>
            <person name="Waldron R."/>
            <person name="Moloney N.M."/>
            <person name="Sperisen C."/>
            <person name="Kredics L."/>
            <person name="Vagvoelgyi C."/>
            <person name="Patrignani A."/>
            <person name="Fitzpatrick D."/>
            <person name="Nagy I."/>
            <person name="Doyle S."/>
            <person name="Anderson J.B."/>
            <person name="Grigoriev I.V."/>
            <person name="Gueldener U."/>
            <person name="Muensterkoetter M."/>
            <person name="Nagy L.G."/>
        </authorList>
    </citation>
    <scope>NUCLEOTIDE SEQUENCE [LARGE SCALE GENOMIC DNA]</scope>
    <source>
        <strain evidence="2">C18/9</strain>
    </source>
</reference>
<name>A0A284SAT2_ARMOS</name>
<proteinExistence type="predicted"/>
<protein>
    <submittedName>
        <fullName evidence="1">Uncharacterized protein</fullName>
    </submittedName>
</protein>
<evidence type="ECO:0000313" key="2">
    <source>
        <dbReference type="Proteomes" id="UP000219338"/>
    </source>
</evidence>
<dbReference type="EMBL" id="FUEG01000053">
    <property type="protein sequence ID" value="SJL18121.1"/>
    <property type="molecule type" value="Genomic_DNA"/>
</dbReference>
<gene>
    <name evidence="1" type="ORF">ARMOST_21693</name>
</gene>